<dbReference type="PANTHER" id="PTHR30055">
    <property type="entry name" value="HTH-TYPE TRANSCRIPTIONAL REGULATOR RUTR"/>
    <property type="match status" value="1"/>
</dbReference>
<dbReference type="PRINTS" id="PR00455">
    <property type="entry name" value="HTHTETR"/>
</dbReference>
<protein>
    <submittedName>
        <fullName evidence="7">TetR/AcrR family transcriptional regulator</fullName>
    </submittedName>
</protein>
<name>A0AAW3WJA0_SERFO</name>
<dbReference type="EMBL" id="JACNYO010000001">
    <property type="protein sequence ID" value="MBC3210607.1"/>
    <property type="molecule type" value="Genomic_DNA"/>
</dbReference>
<gene>
    <name evidence="7" type="ORF">H8J20_00500</name>
</gene>
<evidence type="ECO:0000256" key="3">
    <source>
        <dbReference type="ARBA" id="ARBA00023125"/>
    </source>
</evidence>
<evidence type="ECO:0000256" key="1">
    <source>
        <dbReference type="ARBA" id="ARBA00022491"/>
    </source>
</evidence>
<proteinExistence type="predicted"/>
<dbReference type="GO" id="GO:0003700">
    <property type="term" value="F:DNA-binding transcription factor activity"/>
    <property type="evidence" value="ECO:0007669"/>
    <property type="project" value="TreeGrafter"/>
</dbReference>
<dbReference type="AlphaFoldDB" id="A0AAW3WJA0"/>
<evidence type="ECO:0000259" key="6">
    <source>
        <dbReference type="PROSITE" id="PS50977"/>
    </source>
</evidence>
<dbReference type="GO" id="GO:0000976">
    <property type="term" value="F:transcription cis-regulatory region binding"/>
    <property type="evidence" value="ECO:0007669"/>
    <property type="project" value="TreeGrafter"/>
</dbReference>
<evidence type="ECO:0000313" key="8">
    <source>
        <dbReference type="Proteomes" id="UP000659084"/>
    </source>
</evidence>
<feature type="DNA-binding region" description="H-T-H motif" evidence="5">
    <location>
        <begin position="29"/>
        <end position="48"/>
    </location>
</feature>
<dbReference type="InterPro" id="IPR009057">
    <property type="entry name" value="Homeodomain-like_sf"/>
</dbReference>
<dbReference type="SUPFAM" id="SSF48498">
    <property type="entry name" value="Tetracyclin repressor-like, C-terminal domain"/>
    <property type="match status" value="1"/>
</dbReference>
<evidence type="ECO:0000256" key="2">
    <source>
        <dbReference type="ARBA" id="ARBA00023015"/>
    </source>
</evidence>
<reference evidence="7" key="1">
    <citation type="submission" date="2020-08" db="EMBL/GenBank/DDBJ databases">
        <title>Food and environmental bacterial isolates.</title>
        <authorList>
            <person name="Richter L."/>
            <person name="Du Plessis E.M."/>
            <person name="Duvenage S."/>
            <person name="Allam M."/>
            <person name="Korsten L."/>
        </authorList>
    </citation>
    <scope>NUCLEOTIDE SEQUENCE</scope>
    <source>
        <strain evidence="7">UPMP2127</strain>
    </source>
</reference>
<dbReference type="InterPro" id="IPR039538">
    <property type="entry name" value="BetI_C"/>
</dbReference>
<dbReference type="InterPro" id="IPR050109">
    <property type="entry name" value="HTH-type_TetR-like_transc_reg"/>
</dbReference>
<keyword evidence="2" id="KW-0805">Transcription regulation</keyword>
<dbReference type="PROSITE" id="PS50977">
    <property type="entry name" value="HTH_TETR_2"/>
    <property type="match status" value="1"/>
</dbReference>
<keyword evidence="3 5" id="KW-0238">DNA-binding</keyword>
<dbReference type="PANTHER" id="PTHR30055:SF234">
    <property type="entry name" value="HTH-TYPE TRANSCRIPTIONAL REGULATOR BETI"/>
    <property type="match status" value="1"/>
</dbReference>
<dbReference type="SUPFAM" id="SSF46689">
    <property type="entry name" value="Homeodomain-like"/>
    <property type="match status" value="1"/>
</dbReference>
<evidence type="ECO:0000256" key="5">
    <source>
        <dbReference type="PROSITE-ProRule" id="PRU00335"/>
    </source>
</evidence>
<dbReference type="Pfam" id="PF13977">
    <property type="entry name" value="TetR_C_6"/>
    <property type="match status" value="1"/>
</dbReference>
<comment type="caution">
    <text evidence="7">The sequence shown here is derived from an EMBL/GenBank/DDBJ whole genome shotgun (WGS) entry which is preliminary data.</text>
</comment>
<organism evidence="7 8">
    <name type="scientific">Serratia fonticola</name>
    <dbReference type="NCBI Taxonomy" id="47917"/>
    <lineage>
        <taxon>Bacteria</taxon>
        <taxon>Pseudomonadati</taxon>
        <taxon>Pseudomonadota</taxon>
        <taxon>Gammaproteobacteria</taxon>
        <taxon>Enterobacterales</taxon>
        <taxon>Yersiniaceae</taxon>
        <taxon>Serratia</taxon>
    </lineage>
</organism>
<dbReference type="InterPro" id="IPR036271">
    <property type="entry name" value="Tet_transcr_reg_TetR-rel_C_sf"/>
</dbReference>
<evidence type="ECO:0000313" key="7">
    <source>
        <dbReference type="EMBL" id="MBC3210607.1"/>
    </source>
</evidence>
<dbReference type="RefSeq" id="WP_179251723.1">
    <property type="nucleotide sequence ID" value="NZ_JACBIV010000002.1"/>
</dbReference>
<feature type="domain" description="HTH tetR-type" evidence="6">
    <location>
        <begin position="6"/>
        <end position="66"/>
    </location>
</feature>
<dbReference type="Gene3D" id="1.10.357.10">
    <property type="entry name" value="Tetracycline Repressor, domain 2"/>
    <property type="match status" value="1"/>
</dbReference>
<evidence type="ECO:0000256" key="4">
    <source>
        <dbReference type="ARBA" id="ARBA00023163"/>
    </source>
</evidence>
<dbReference type="InterPro" id="IPR001647">
    <property type="entry name" value="HTH_TetR"/>
</dbReference>
<dbReference type="Pfam" id="PF00440">
    <property type="entry name" value="TetR_N"/>
    <property type="match status" value="1"/>
</dbReference>
<dbReference type="Proteomes" id="UP000659084">
    <property type="component" value="Unassembled WGS sequence"/>
</dbReference>
<keyword evidence="1" id="KW-0678">Repressor</keyword>
<sequence length="193" mass="22356">MKCKSEPMRDKILSAVVELFIEKGVENVKTRDLTESLGLSRSHIYHYFKDWQSLCLEAVTNFMLTELEEFRIILQPLPAYQKLQEFIDGNISETPDPTRKLYGSLWILSTHNESYAGLMQSILEEWHQVLTQIIRSGMAEGAFRSVDAPRVARQLDAMLFGYSEYLFTLPSEESLKQAKEDVDDFIQRNLLIQ</sequence>
<keyword evidence="4" id="KW-0804">Transcription</keyword>
<accession>A0AAW3WJA0</accession>